<gene>
    <name evidence="1" type="ORF">CIAN88_04325</name>
</gene>
<evidence type="ECO:0000313" key="1">
    <source>
        <dbReference type="EMBL" id="KGJ54372.1"/>
    </source>
</evidence>
<comment type="caution">
    <text evidence="1">The sequence shown here is derived from an EMBL/GenBank/DDBJ whole genome shotgun (WGS) entry which is preliminary data.</text>
</comment>
<sequence>MALTMNEESKNTELKKLLCEQEKYRATTWGNIVSTTPKLLSYAIDADKRPNIGFRNIYCYVGLTKTSLHIVTLHSLDVTRATGYFRIPLQDIQGATVRKGVLKSSVILSFGNEKFKILWFNEATGTDMKKQRAAVRRICDYFIDISKQENIRGSV</sequence>
<protein>
    <recommendedName>
        <fullName evidence="3">YokE-like PH domain-containing protein</fullName>
    </recommendedName>
</protein>
<reference evidence="1 2" key="1">
    <citation type="submission" date="2014-08" db="EMBL/GenBank/DDBJ databases">
        <title>Clostridium innocuum, an unnegligible vancomycin-resistant pathogen causing extra-intestinal infections.</title>
        <authorList>
            <person name="Feng Y."/>
            <person name="Chiu C.-H."/>
        </authorList>
    </citation>
    <scope>NUCLEOTIDE SEQUENCE [LARGE SCALE GENOMIC DNA]</scope>
    <source>
        <strain evidence="1 2">AN88</strain>
    </source>
</reference>
<dbReference type="AlphaFoldDB" id="A0A099IB46"/>
<dbReference type="EMBL" id="JQIF01000017">
    <property type="protein sequence ID" value="KGJ54372.1"/>
    <property type="molecule type" value="Genomic_DNA"/>
</dbReference>
<evidence type="ECO:0000313" key="2">
    <source>
        <dbReference type="Proteomes" id="UP000030008"/>
    </source>
</evidence>
<dbReference type="Proteomes" id="UP000030008">
    <property type="component" value="Unassembled WGS sequence"/>
</dbReference>
<dbReference type="RefSeq" id="WP_044904292.1">
    <property type="nucleotide sequence ID" value="NZ_JQIF01000017.1"/>
</dbReference>
<proteinExistence type="predicted"/>
<organism evidence="1 2">
    <name type="scientific">Clostridium innocuum</name>
    <dbReference type="NCBI Taxonomy" id="1522"/>
    <lineage>
        <taxon>Bacteria</taxon>
        <taxon>Bacillati</taxon>
        <taxon>Bacillota</taxon>
        <taxon>Clostridia</taxon>
        <taxon>Eubacteriales</taxon>
        <taxon>Clostridiaceae</taxon>
        <taxon>Clostridium</taxon>
    </lineage>
</organism>
<name>A0A099IB46_CLOIN</name>
<evidence type="ECO:0008006" key="3">
    <source>
        <dbReference type="Google" id="ProtNLM"/>
    </source>
</evidence>
<accession>A0A099IB46</accession>